<evidence type="ECO:0000256" key="5">
    <source>
        <dbReference type="ARBA" id="ARBA00022827"/>
    </source>
</evidence>
<sequence length="474" mass="52704">MKQATYAIIGGGIAGVSCAEGLSFLSADKSILLISASPTVKMVSNVKHLTKMLSEFDVTEREISALGEQCPNVTVIQGIVKSVDPNRKQIILEESDEIIEYEKLCISSGAKPKLIYTNDERIIGIRDTDSVKELQKRIKTSKKVVIIGNGGIATELVYEIKGTEVVWVIKDSHISATFIDPGAAQFFEQRVYGDNEGEEEQSSAPVKRLKYVISDGNNSLSDEQTGAALGPDWHTNVNLQGLLEHNKKVTVEYCCELKKLVPDSDMIDKEWPVYAELTNGKIIGCDFIISATGVEPCIDFIKDTGIALAPDGGIKVDWKLESSLKDVYAAGDACTCSWDLAEHWLQMRLWTQARQMGTYAAKAMHSSLNNEEFWQDFCFELFTHVTSFFGMKVVLLGLFNGQRLNNSYEILLRVTKNKEYIKLILKNGRLQGAVLIGDTDLEEMCENLILNQIDLTDVADDLLDPNLDIDDYFD</sequence>
<comment type="cofactor">
    <cofactor evidence="1">
        <name>FAD</name>
        <dbReference type="ChEBI" id="CHEBI:57692"/>
    </cofactor>
</comment>
<dbReference type="PANTHER" id="PTHR43429">
    <property type="entry name" value="PYRIDINE NUCLEOTIDE-DISULFIDE OXIDOREDUCTASE DOMAIN-CONTAINING"/>
    <property type="match status" value="1"/>
</dbReference>
<name>A0AAW1DKE7_9HEMI</name>
<evidence type="ECO:0000259" key="8">
    <source>
        <dbReference type="Pfam" id="PF18267"/>
    </source>
</evidence>
<dbReference type="EMBL" id="JAPXFL010000002">
    <property type="protein sequence ID" value="KAK9510812.1"/>
    <property type="molecule type" value="Genomic_DNA"/>
</dbReference>
<evidence type="ECO:0000313" key="10">
    <source>
        <dbReference type="Proteomes" id="UP001461498"/>
    </source>
</evidence>
<feature type="domain" description="NADH-rubredoxin oxidoreductase C-terminal" evidence="8">
    <location>
        <begin position="389"/>
        <end position="452"/>
    </location>
</feature>
<comment type="caution">
    <text evidence="9">The sequence shown here is derived from an EMBL/GenBank/DDBJ whole genome shotgun (WGS) entry which is preliminary data.</text>
</comment>
<dbReference type="InterPro" id="IPR050260">
    <property type="entry name" value="FAD-bd_OxRdtase"/>
</dbReference>
<dbReference type="AlphaFoldDB" id="A0AAW1DKE7"/>
<dbReference type="SUPFAM" id="SSF51905">
    <property type="entry name" value="FAD/NAD(P)-binding domain"/>
    <property type="match status" value="2"/>
</dbReference>
<dbReference type="PRINTS" id="PR00368">
    <property type="entry name" value="FADPNR"/>
</dbReference>
<evidence type="ECO:0000256" key="6">
    <source>
        <dbReference type="ARBA" id="ARBA00023002"/>
    </source>
</evidence>
<dbReference type="Pfam" id="PF07992">
    <property type="entry name" value="Pyr_redox_2"/>
    <property type="match status" value="2"/>
</dbReference>
<dbReference type="GO" id="GO:0016491">
    <property type="term" value="F:oxidoreductase activity"/>
    <property type="evidence" value="ECO:0007669"/>
    <property type="project" value="UniProtKB-KW"/>
</dbReference>
<gene>
    <name evidence="9" type="ORF">O3M35_005519</name>
</gene>
<feature type="domain" description="FAD/NAD(P)-binding" evidence="7">
    <location>
        <begin position="6"/>
        <end position="190"/>
    </location>
</feature>
<protein>
    <recommendedName>
        <fullName evidence="3">Pyridine nucleotide-disulfide oxidoreductase domain-containing protein 1</fullName>
    </recommendedName>
</protein>
<dbReference type="PROSITE" id="PS51257">
    <property type="entry name" value="PROKAR_LIPOPROTEIN"/>
    <property type="match status" value="1"/>
</dbReference>
<organism evidence="9 10">
    <name type="scientific">Rhynocoris fuscipes</name>
    <dbReference type="NCBI Taxonomy" id="488301"/>
    <lineage>
        <taxon>Eukaryota</taxon>
        <taxon>Metazoa</taxon>
        <taxon>Ecdysozoa</taxon>
        <taxon>Arthropoda</taxon>
        <taxon>Hexapoda</taxon>
        <taxon>Insecta</taxon>
        <taxon>Pterygota</taxon>
        <taxon>Neoptera</taxon>
        <taxon>Paraneoptera</taxon>
        <taxon>Hemiptera</taxon>
        <taxon>Heteroptera</taxon>
        <taxon>Panheteroptera</taxon>
        <taxon>Cimicomorpha</taxon>
        <taxon>Reduviidae</taxon>
        <taxon>Harpactorinae</taxon>
        <taxon>Harpactorini</taxon>
        <taxon>Rhynocoris</taxon>
    </lineage>
</organism>
<evidence type="ECO:0000256" key="3">
    <source>
        <dbReference type="ARBA" id="ARBA00018240"/>
    </source>
</evidence>
<evidence type="ECO:0000256" key="2">
    <source>
        <dbReference type="ARBA" id="ARBA00008147"/>
    </source>
</evidence>
<evidence type="ECO:0000256" key="4">
    <source>
        <dbReference type="ARBA" id="ARBA00022630"/>
    </source>
</evidence>
<dbReference type="InterPro" id="IPR036188">
    <property type="entry name" value="FAD/NAD-bd_sf"/>
</dbReference>
<dbReference type="Proteomes" id="UP001461498">
    <property type="component" value="Unassembled WGS sequence"/>
</dbReference>
<evidence type="ECO:0000313" key="9">
    <source>
        <dbReference type="EMBL" id="KAK9510812.1"/>
    </source>
</evidence>
<dbReference type="InterPro" id="IPR023753">
    <property type="entry name" value="FAD/NAD-binding_dom"/>
</dbReference>
<keyword evidence="10" id="KW-1185">Reference proteome</keyword>
<proteinExistence type="inferred from homology"/>
<reference evidence="9 10" key="1">
    <citation type="submission" date="2022-12" db="EMBL/GenBank/DDBJ databases">
        <title>Chromosome-level genome assembly of true bugs.</title>
        <authorList>
            <person name="Ma L."/>
            <person name="Li H."/>
        </authorList>
    </citation>
    <scope>NUCLEOTIDE SEQUENCE [LARGE SCALE GENOMIC DNA]</scope>
    <source>
        <strain evidence="9">Lab_2022b</strain>
    </source>
</reference>
<comment type="similarity">
    <text evidence="2">Belongs to the class-I pyridine nucleotide-disulfide oxidoreductase family. PYROXD1 subfamily.</text>
</comment>
<keyword evidence="4" id="KW-0285">Flavoprotein</keyword>
<keyword evidence="6" id="KW-0560">Oxidoreductase</keyword>
<accession>A0AAW1DKE7</accession>
<evidence type="ECO:0000256" key="1">
    <source>
        <dbReference type="ARBA" id="ARBA00001974"/>
    </source>
</evidence>
<dbReference type="InterPro" id="IPR016156">
    <property type="entry name" value="FAD/NAD-linked_Rdtase_dimer_sf"/>
</dbReference>
<dbReference type="PANTHER" id="PTHR43429:SF2">
    <property type="entry name" value="PYRIDINE NUCLEOTIDE-DISULFIDE OXIDOREDUCTASE DOMAIN-CONTAINING PROTEIN 1"/>
    <property type="match status" value="1"/>
</dbReference>
<feature type="domain" description="FAD/NAD(P)-binding" evidence="7">
    <location>
        <begin position="246"/>
        <end position="357"/>
    </location>
</feature>
<dbReference type="Pfam" id="PF18267">
    <property type="entry name" value="Rubredoxin_C"/>
    <property type="match status" value="1"/>
</dbReference>
<dbReference type="InterPro" id="IPR041575">
    <property type="entry name" value="Rubredoxin_C"/>
</dbReference>
<dbReference type="Gene3D" id="3.30.390.30">
    <property type="match status" value="1"/>
</dbReference>
<dbReference type="Gene3D" id="3.50.50.60">
    <property type="entry name" value="FAD/NAD(P)-binding domain"/>
    <property type="match status" value="3"/>
</dbReference>
<evidence type="ECO:0000259" key="7">
    <source>
        <dbReference type="Pfam" id="PF07992"/>
    </source>
</evidence>
<keyword evidence="5" id="KW-0274">FAD</keyword>